<dbReference type="InterPro" id="IPR049002">
    <property type="entry name" value="Stv"/>
</dbReference>
<keyword evidence="3" id="KW-1185">Reference proteome</keyword>
<accession>A0ABY7YCB4</accession>
<gene>
    <name evidence="2" type="ORF">K6978_18970</name>
</gene>
<evidence type="ECO:0000259" key="1">
    <source>
        <dbReference type="Pfam" id="PF21527"/>
    </source>
</evidence>
<evidence type="ECO:0000313" key="2">
    <source>
        <dbReference type="EMBL" id="WDM71391.1"/>
    </source>
</evidence>
<organism evidence="2 3">
    <name type="scientific">Xanthomonas cucurbitae</name>
    <dbReference type="NCBI Taxonomy" id="56453"/>
    <lineage>
        <taxon>Bacteria</taxon>
        <taxon>Pseudomonadati</taxon>
        <taxon>Pseudomonadota</taxon>
        <taxon>Gammaproteobacteria</taxon>
        <taxon>Lysobacterales</taxon>
        <taxon>Lysobacteraceae</taxon>
        <taxon>Xanthomonas</taxon>
    </lineage>
</organism>
<dbReference type="Pfam" id="PF21527">
    <property type="entry name" value="Stv"/>
    <property type="match status" value="1"/>
</dbReference>
<feature type="domain" description="Putative adhesin Stv" evidence="1">
    <location>
        <begin position="4"/>
        <end position="167"/>
    </location>
</feature>
<dbReference type="RefSeq" id="WP_146090344.1">
    <property type="nucleotide sequence ID" value="NZ_CP033326.1"/>
</dbReference>
<name>A0ABY7YCB4_9XANT</name>
<proteinExistence type="predicted"/>
<dbReference type="EMBL" id="CP082214">
    <property type="protein sequence ID" value="WDM71391.1"/>
    <property type="molecule type" value="Genomic_DNA"/>
</dbReference>
<reference evidence="2 3" key="1">
    <citation type="submission" date="2021-08" db="EMBL/GenBank/DDBJ databases">
        <title>Genome sequences of Xanthomonas cucurbitae isolates from 5 Midwestern US states.</title>
        <authorList>
            <person name="Hind S.R."/>
        </authorList>
    </citation>
    <scope>NUCLEOTIDE SEQUENCE [LARGE SCALE GENOMIC DNA]</scope>
    <source>
        <strain evidence="2 3">OH_261</strain>
    </source>
</reference>
<sequence>MPLIVLWGHGLHESEWGYFQVPPHVEIHFFVRDGVGLTNSPAIFLAKKMVDGGPGSRITQNMLDDAKEMDLDGAEDLFLEVIRYPQIVKNYTLESMVDLPMSKRQERSVEDVCRSRLGECLSPGIGVGTSSVRTGAARSHLQYAVHRHLHRANAADPLVVQWAACRE</sequence>
<protein>
    <recommendedName>
        <fullName evidence="1">Putative adhesin Stv domain-containing protein</fullName>
    </recommendedName>
</protein>
<evidence type="ECO:0000313" key="3">
    <source>
        <dbReference type="Proteomes" id="UP001214201"/>
    </source>
</evidence>
<dbReference type="Proteomes" id="UP001214201">
    <property type="component" value="Chromosome"/>
</dbReference>